<name>A0A0M3JCS8_ANISI</name>
<organism evidence="4">
    <name type="scientific">Anisakis simplex</name>
    <name type="common">Herring worm</name>
    <dbReference type="NCBI Taxonomy" id="6269"/>
    <lineage>
        <taxon>Eukaryota</taxon>
        <taxon>Metazoa</taxon>
        <taxon>Ecdysozoa</taxon>
        <taxon>Nematoda</taxon>
        <taxon>Chromadorea</taxon>
        <taxon>Rhabditida</taxon>
        <taxon>Spirurina</taxon>
        <taxon>Ascaridomorpha</taxon>
        <taxon>Ascaridoidea</taxon>
        <taxon>Anisakidae</taxon>
        <taxon>Anisakis</taxon>
        <taxon>Anisakis simplex complex</taxon>
    </lineage>
</organism>
<gene>
    <name evidence="2" type="ORF">ASIM_LOCUS5212</name>
</gene>
<reference evidence="4" key="1">
    <citation type="submission" date="2017-02" db="UniProtKB">
        <authorList>
            <consortium name="WormBaseParasite"/>
        </authorList>
    </citation>
    <scope>IDENTIFICATION</scope>
</reference>
<keyword evidence="3" id="KW-1185">Reference proteome</keyword>
<feature type="compositionally biased region" description="Polar residues" evidence="1">
    <location>
        <begin position="1"/>
        <end position="22"/>
    </location>
</feature>
<feature type="region of interest" description="Disordered" evidence="1">
    <location>
        <begin position="1"/>
        <end position="98"/>
    </location>
</feature>
<evidence type="ECO:0000313" key="2">
    <source>
        <dbReference type="EMBL" id="VDK25173.1"/>
    </source>
</evidence>
<dbReference type="WBParaSite" id="ASIM_0000541101-mRNA-1">
    <property type="protein sequence ID" value="ASIM_0000541101-mRNA-1"/>
    <property type="gene ID" value="ASIM_0000541101"/>
</dbReference>
<feature type="compositionally biased region" description="Low complexity" evidence="1">
    <location>
        <begin position="54"/>
        <end position="67"/>
    </location>
</feature>
<dbReference type="Proteomes" id="UP000267096">
    <property type="component" value="Unassembled WGS sequence"/>
</dbReference>
<sequence length="98" mass="10606">MTSAMRLSRSGSAAPKTRNQQHAAGKRSKSSNQQHLGMVEEESEAPRKRAKDCTGSSTLITATTTISVDAEGKRPSRAKVAIRRSMNRSMSESNILTT</sequence>
<dbReference type="AlphaFoldDB" id="A0A0M3JCS8"/>
<evidence type="ECO:0000313" key="3">
    <source>
        <dbReference type="Proteomes" id="UP000267096"/>
    </source>
</evidence>
<dbReference type="EMBL" id="UYRR01009957">
    <property type="protein sequence ID" value="VDK25173.1"/>
    <property type="molecule type" value="Genomic_DNA"/>
</dbReference>
<evidence type="ECO:0000313" key="4">
    <source>
        <dbReference type="WBParaSite" id="ASIM_0000541101-mRNA-1"/>
    </source>
</evidence>
<feature type="compositionally biased region" description="Basic residues" evidence="1">
    <location>
        <begin position="75"/>
        <end position="86"/>
    </location>
</feature>
<reference evidence="2 3" key="2">
    <citation type="submission" date="2018-11" db="EMBL/GenBank/DDBJ databases">
        <authorList>
            <consortium name="Pathogen Informatics"/>
        </authorList>
    </citation>
    <scope>NUCLEOTIDE SEQUENCE [LARGE SCALE GENOMIC DNA]</scope>
</reference>
<proteinExistence type="predicted"/>
<feature type="compositionally biased region" description="Low complexity" evidence="1">
    <location>
        <begin position="87"/>
        <end position="98"/>
    </location>
</feature>
<evidence type="ECO:0000256" key="1">
    <source>
        <dbReference type="SAM" id="MobiDB-lite"/>
    </source>
</evidence>
<accession>A0A0M3JCS8</accession>
<protein>
    <submittedName>
        <fullName evidence="2 4">Uncharacterized protein</fullName>
    </submittedName>
</protein>